<protein>
    <submittedName>
        <fullName evidence="1">Uncharacterized protein</fullName>
    </submittedName>
</protein>
<dbReference type="EMBL" id="OU892277">
    <property type="protein sequence ID" value="CAG9760897.1"/>
    <property type="molecule type" value="Genomic_DNA"/>
</dbReference>
<keyword evidence="2" id="KW-1185">Reference proteome</keyword>
<reference evidence="1" key="1">
    <citation type="submission" date="2022-01" db="EMBL/GenBank/DDBJ databases">
        <authorList>
            <person name="King R."/>
        </authorList>
    </citation>
    <scope>NUCLEOTIDE SEQUENCE</scope>
</reference>
<proteinExistence type="predicted"/>
<accession>A0A9N9MFH6</accession>
<gene>
    <name evidence="1" type="ORF">CEUTPL_LOCUS1614</name>
</gene>
<organism evidence="1 2">
    <name type="scientific">Ceutorhynchus assimilis</name>
    <name type="common">cabbage seed weevil</name>
    <dbReference type="NCBI Taxonomy" id="467358"/>
    <lineage>
        <taxon>Eukaryota</taxon>
        <taxon>Metazoa</taxon>
        <taxon>Ecdysozoa</taxon>
        <taxon>Arthropoda</taxon>
        <taxon>Hexapoda</taxon>
        <taxon>Insecta</taxon>
        <taxon>Pterygota</taxon>
        <taxon>Neoptera</taxon>
        <taxon>Endopterygota</taxon>
        <taxon>Coleoptera</taxon>
        <taxon>Polyphaga</taxon>
        <taxon>Cucujiformia</taxon>
        <taxon>Curculionidae</taxon>
        <taxon>Ceutorhynchinae</taxon>
        <taxon>Ceutorhynchus</taxon>
    </lineage>
</organism>
<sequence length="287" mass="31809">MWTPWMLLTLKETPKTTSNQFFPPVGYHANSNPSVSTSSQLIKASELTEGFGSSNQNPALAETGLSPLFWAENYPESARTSNHQPSPVPEKCRISHIYKSSLPQSSHTLDGIDVKGSPEDNFKSIFPPVGYHANSNPSVSTSSQLIKASALTEDSGSSNQNPAFAKTGLSPLFWAKYYPESGRTSNHQPSPTSYLKRHMRIHTEQPIIPLLKKYLSSKPRILHPPTSRFITLPLNGYVPEQREHLSNKPRILQPPTGPFINLPIDAYVPELTKPEDLSITTARLQII</sequence>
<evidence type="ECO:0000313" key="2">
    <source>
        <dbReference type="Proteomes" id="UP001152799"/>
    </source>
</evidence>
<evidence type="ECO:0000313" key="1">
    <source>
        <dbReference type="EMBL" id="CAG9760897.1"/>
    </source>
</evidence>
<dbReference type="Proteomes" id="UP001152799">
    <property type="component" value="Chromosome 1"/>
</dbReference>
<name>A0A9N9MFH6_9CUCU</name>
<dbReference type="AlphaFoldDB" id="A0A9N9MFH6"/>